<reference evidence="1" key="1">
    <citation type="journal article" date="2018" name="Data Brief">
        <title>Genome sequence data from 17 accessions of Ensete ventricosum, a staple food crop for millions in Ethiopia.</title>
        <authorList>
            <person name="Yemataw Z."/>
            <person name="Muzemil S."/>
            <person name="Ambachew D."/>
            <person name="Tripathi L."/>
            <person name="Tesfaye K."/>
            <person name="Chala A."/>
            <person name="Farbos A."/>
            <person name="O'Neill P."/>
            <person name="Moore K."/>
            <person name="Grant M."/>
            <person name="Studholme D.J."/>
        </authorList>
    </citation>
    <scope>NUCLEOTIDE SEQUENCE [LARGE SCALE GENOMIC DNA]</scope>
    <source>
        <tissue evidence="1">Leaf</tissue>
    </source>
</reference>
<dbReference type="AlphaFoldDB" id="A0A444CHU4"/>
<accession>A0A444CHU4</accession>
<evidence type="ECO:0000313" key="1">
    <source>
        <dbReference type="EMBL" id="RZR74084.1"/>
    </source>
</evidence>
<dbReference type="EMBL" id="KV876108">
    <property type="protein sequence ID" value="RZR74084.1"/>
    <property type="molecule type" value="Genomic_DNA"/>
</dbReference>
<proteinExistence type="predicted"/>
<dbReference type="Proteomes" id="UP000290560">
    <property type="component" value="Unassembled WGS sequence"/>
</dbReference>
<gene>
    <name evidence="1" type="ORF">BHM03_00031789</name>
</gene>
<name>A0A444CHU4_ENSVE</name>
<sequence>MMQLGTRLECIESSLRVSGVCQDGAREFARRRLRLTGRLSEEAEKLVGSSDDAVGARWEFVEGIVKLARNTQGDRRRKTIKLIERMTEVARLLGVRSIVRPDGHVWL</sequence>
<organism evidence="1">
    <name type="scientific">Ensete ventricosum</name>
    <name type="common">Abyssinian banana</name>
    <name type="synonym">Musa ensete</name>
    <dbReference type="NCBI Taxonomy" id="4639"/>
    <lineage>
        <taxon>Eukaryota</taxon>
        <taxon>Viridiplantae</taxon>
        <taxon>Streptophyta</taxon>
        <taxon>Embryophyta</taxon>
        <taxon>Tracheophyta</taxon>
        <taxon>Spermatophyta</taxon>
        <taxon>Magnoliopsida</taxon>
        <taxon>Liliopsida</taxon>
        <taxon>Zingiberales</taxon>
        <taxon>Musaceae</taxon>
        <taxon>Ensete</taxon>
    </lineage>
</organism>
<protein>
    <submittedName>
        <fullName evidence="1">Uncharacterized protein</fullName>
    </submittedName>
</protein>